<evidence type="ECO:0000313" key="2">
    <source>
        <dbReference type="Proteomes" id="UP000619041"/>
    </source>
</evidence>
<sequence length="165" mass="18595">MDEDSGAGSDLCVSCGICCEGSLFDQGPIFPHEEPEAGELGFTIVQRNDGERFFLLPCGNLCGSVCQIYEKRLTTCRTYKCPTLEAVEAREIDRTEADRRVAAAKAAIANIRQRLLPGERFDELRIRFGADPAPSVVWKLAMVQWDMVLDRFFRKPHQRVVRQKA</sequence>
<dbReference type="RefSeq" id="WP_188643910.1">
    <property type="nucleotide sequence ID" value="NZ_BMKL01000001.1"/>
</dbReference>
<protein>
    <recommendedName>
        <fullName evidence="3">Flagellin N-methylase</fullName>
    </recommendedName>
</protein>
<name>A0ABQ1S413_9SPHN</name>
<evidence type="ECO:0000313" key="1">
    <source>
        <dbReference type="EMBL" id="GGD90392.1"/>
    </source>
</evidence>
<evidence type="ECO:0008006" key="3">
    <source>
        <dbReference type="Google" id="ProtNLM"/>
    </source>
</evidence>
<dbReference type="EMBL" id="BMKL01000001">
    <property type="protein sequence ID" value="GGD90392.1"/>
    <property type="molecule type" value="Genomic_DNA"/>
</dbReference>
<gene>
    <name evidence="1" type="ORF">GCM10011515_07490</name>
</gene>
<organism evidence="1 2">
    <name type="scientific">Tsuneonella deserti</name>
    <dbReference type="NCBI Taxonomy" id="2035528"/>
    <lineage>
        <taxon>Bacteria</taxon>
        <taxon>Pseudomonadati</taxon>
        <taxon>Pseudomonadota</taxon>
        <taxon>Alphaproteobacteria</taxon>
        <taxon>Sphingomonadales</taxon>
        <taxon>Erythrobacteraceae</taxon>
        <taxon>Tsuneonella</taxon>
    </lineage>
</organism>
<reference evidence="2" key="1">
    <citation type="journal article" date="2019" name="Int. J. Syst. Evol. Microbiol.">
        <title>The Global Catalogue of Microorganisms (GCM) 10K type strain sequencing project: providing services to taxonomists for standard genome sequencing and annotation.</title>
        <authorList>
            <consortium name="The Broad Institute Genomics Platform"/>
            <consortium name="The Broad Institute Genome Sequencing Center for Infectious Disease"/>
            <person name="Wu L."/>
            <person name="Ma J."/>
        </authorList>
    </citation>
    <scope>NUCLEOTIDE SEQUENCE [LARGE SCALE GENOMIC DNA]</scope>
    <source>
        <strain evidence="2">CGMCC 1.15959</strain>
    </source>
</reference>
<proteinExistence type="predicted"/>
<comment type="caution">
    <text evidence="1">The sequence shown here is derived from an EMBL/GenBank/DDBJ whole genome shotgun (WGS) entry which is preliminary data.</text>
</comment>
<dbReference type="Proteomes" id="UP000619041">
    <property type="component" value="Unassembled WGS sequence"/>
</dbReference>
<accession>A0ABQ1S413</accession>
<keyword evidence="2" id="KW-1185">Reference proteome</keyword>